<dbReference type="InterPro" id="IPR034154">
    <property type="entry name" value="TOPRIM_DnaG/twinkle"/>
</dbReference>
<comment type="caution">
    <text evidence="4">The sequence shown here is derived from an EMBL/GenBank/DDBJ whole genome shotgun (WGS) entry which is preliminary data.</text>
</comment>
<evidence type="ECO:0000313" key="5">
    <source>
        <dbReference type="Proteomes" id="UP000234483"/>
    </source>
</evidence>
<sequence length="294" mass="31148">MSLRAIVRRLGGDLYDGGRRANIPAPGHSARDRSVSLLEEDGRVLVHTFGDGDWRAVRDHLRSLGLLDEPGPASATAAARTRTVEDPARSARRQTAARLWAEGRGLAGTLSARHCRGRGVRGELPGPEAMRHHPAAPLSVYRPGRAARPALMAGVVDPDGTITAVELTYLTPGGRRAFDLALPRKTVGVLPPGSAVRLDPAAPTLLVAEGVFTALAARRRFGLPTWALLSTSNLRRWRPPPQVGSVLIAADRGADGEASAQRLARDLAEAGVTAEIALPPPAFGDWDEAARAES</sequence>
<dbReference type="RefSeq" id="WP_101715513.1">
    <property type="nucleotide sequence ID" value="NZ_PJRQ01000049.1"/>
</dbReference>
<organism evidence="4 5">
    <name type="scientific">Caulobacter flavus</name>
    <dbReference type="NCBI Taxonomy" id="1679497"/>
    <lineage>
        <taxon>Bacteria</taxon>
        <taxon>Pseudomonadati</taxon>
        <taxon>Pseudomonadota</taxon>
        <taxon>Alphaproteobacteria</taxon>
        <taxon>Caulobacterales</taxon>
        <taxon>Caulobacteraceae</taxon>
        <taxon>Caulobacter</taxon>
    </lineage>
</organism>
<dbReference type="EMBL" id="PJRQ01000049">
    <property type="protein sequence ID" value="PLR06789.1"/>
    <property type="molecule type" value="Genomic_DNA"/>
</dbReference>
<dbReference type="InterPro" id="IPR006171">
    <property type="entry name" value="TOPRIM_dom"/>
</dbReference>
<dbReference type="Pfam" id="PF13362">
    <property type="entry name" value="Toprim_3"/>
    <property type="match status" value="1"/>
</dbReference>
<dbReference type="Pfam" id="PF23639">
    <property type="entry name" value="DUF7146"/>
    <property type="match status" value="1"/>
</dbReference>
<gene>
    <name evidence="4" type="ORF">CFHF_24325</name>
</gene>
<accession>A0A2N5CLT9</accession>
<dbReference type="Proteomes" id="UP000234483">
    <property type="component" value="Unassembled WGS sequence"/>
</dbReference>
<evidence type="ECO:0000259" key="2">
    <source>
        <dbReference type="Pfam" id="PF13362"/>
    </source>
</evidence>
<feature type="domain" description="DUF7146" evidence="3">
    <location>
        <begin position="91"/>
        <end position="198"/>
    </location>
</feature>
<evidence type="ECO:0000256" key="1">
    <source>
        <dbReference type="SAM" id="MobiDB-lite"/>
    </source>
</evidence>
<feature type="region of interest" description="Disordered" evidence="1">
    <location>
        <begin position="67"/>
        <end position="91"/>
    </location>
</feature>
<reference evidence="4 5" key="1">
    <citation type="submission" date="2017-12" db="EMBL/GenBank/DDBJ databases">
        <title>The genome sequence of Caulobacter flavus CGMCC1 15093.</title>
        <authorList>
            <person name="Gao J."/>
            <person name="Mao X."/>
            <person name="Sun J."/>
        </authorList>
    </citation>
    <scope>NUCLEOTIDE SEQUENCE [LARGE SCALE GENOMIC DNA]</scope>
    <source>
        <strain evidence="4 5">CGMCC1 15093</strain>
    </source>
</reference>
<proteinExistence type="predicted"/>
<dbReference type="InterPro" id="IPR055570">
    <property type="entry name" value="DUF7146"/>
</dbReference>
<name>A0A2N5CLT9_9CAUL</name>
<evidence type="ECO:0000259" key="3">
    <source>
        <dbReference type="Pfam" id="PF23639"/>
    </source>
</evidence>
<dbReference type="AlphaFoldDB" id="A0A2N5CLT9"/>
<evidence type="ECO:0000313" key="4">
    <source>
        <dbReference type="EMBL" id="PLR06789.1"/>
    </source>
</evidence>
<dbReference type="CDD" id="cd01029">
    <property type="entry name" value="TOPRIM_primases"/>
    <property type="match status" value="1"/>
</dbReference>
<feature type="domain" description="Toprim" evidence="2">
    <location>
        <begin position="205"/>
        <end position="293"/>
    </location>
</feature>
<protein>
    <submittedName>
        <fullName evidence="4">Virulence-associated protein E</fullName>
    </submittedName>
</protein>